<dbReference type="Pfam" id="PF06722">
    <property type="entry name" value="EryCIII-like_C"/>
    <property type="match status" value="1"/>
</dbReference>
<dbReference type="GO" id="GO:0016758">
    <property type="term" value="F:hexosyltransferase activity"/>
    <property type="evidence" value="ECO:0007669"/>
    <property type="project" value="InterPro"/>
</dbReference>
<name>A0A1W1XAF6_9NEIS</name>
<feature type="domain" description="Erythromycin biosynthesis protein CIII-like C-terminal" evidence="2">
    <location>
        <begin position="303"/>
        <end position="420"/>
    </location>
</feature>
<dbReference type="GO" id="GO:0005975">
    <property type="term" value="P:carbohydrate metabolic process"/>
    <property type="evidence" value="ECO:0007669"/>
    <property type="project" value="InterPro"/>
</dbReference>
<dbReference type="EMBL" id="FWXD01000005">
    <property type="protein sequence ID" value="SMC20764.1"/>
    <property type="molecule type" value="Genomic_DNA"/>
</dbReference>
<dbReference type="Gene3D" id="3.40.50.2000">
    <property type="entry name" value="Glycogen Phosphorylase B"/>
    <property type="match status" value="2"/>
</dbReference>
<dbReference type="InterPro" id="IPR002213">
    <property type="entry name" value="UDP_glucos_trans"/>
</dbReference>
<dbReference type="STRING" id="1121001.SAMN02745857_01042"/>
<accession>A0A1W1XAF6</accession>
<dbReference type="InterPro" id="IPR010610">
    <property type="entry name" value="EryCIII-like_C"/>
</dbReference>
<dbReference type="Proteomes" id="UP000192761">
    <property type="component" value="Unassembled WGS sequence"/>
</dbReference>
<protein>
    <submittedName>
        <fullName evidence="3">Rhamnosyltransferase subunit B</fullName>
    </submittedName>
</protein>
<dbReference type="InterPro" id="IPR004276">
    <property type="entry name" value="GlycoTrans_28_N"/>
</dbReference>
<reference evidence="3 4" key="1">
    <citation type="submission" date="2017-04" db="EMBL/GenBank/DDBJ databases">
        <authorList>
            <person name="Afonso C.L."/>
            <person name="Miller P.J."/>
            <person name="Scott M.A."/>
            <person name="Spackman E."/>
            <person name="Goraichik I."/>
            <person name="Dimitrov K.M."/>
            <person name="Suarez D.L."/>
            <person name="Swayne D.E."/>
        </authorList>
    </citation>
    <scope>NUCLEOTIDE SEQUENCE [LARGE SCALE GENOMIC DNA]</scope>
    <source>
        <strain evidence="3 4">DSM 23236</strain>
    </source>
</reference>
<dbReference type="CDD" id="cd03784">
    <property type="entry name" value="GT1_Gtf-like"/>
    <property type="match status" value="1"/>
</dbReference>
<feature type="domain" description="Glycosyltransferase family 28 N-terminal" evidence="1">
    <location>
        <begin position="11"/>
        <end position="60"/>
    </location>
</feature>
<evidence type="ECO:0000259" key="2">
    <source>
        <dbReference type="Pfam" id="PF06722"/>
    </source>
</evidence>
<dbReference type="AlphaFoldDB" id="A0A1W1XAF6"/>
<dbReference type="SUPFAM" id="SSF53756">
    <property type="entry name" value="UDP-Glycosyltransferase/glycogen phosphorylase"/>
    <property type="match status" value="1"/>
</dbReference>
<dbReference type="GO" id="GO:0008194">
    <property type="term" value="F:UDP-glycosyltransferase activity"/>
    <property type="evidence" value="ECO:0007669"/>
    <property type="project" value="InterPro"/>
</dbReference>
<dbReference type="Pfam" id="PF03033">
    <property type="entry name" value="Glyco_transf_28"/>
    <property type="match status" value="1"/>
</dbReference>
<proteinExistence type="predicted"/>
<gene>
    <name evidence="3" type="ORF">SAMN02745857_01042</name>
</gene>
<dbReference type="RefSeq" id="WP_217806991.1">
    <property type="nucleotide sequence ID" value="NZ_FWXD01000005.1"/>
</dbReference>
<sequence length="431" mass="46329">MTDTRKSAPLVIIAASGTAGDMLPFIALGQGLLARGHQVLMFTPCVHAALVQAAGIPCHSHGSNAEWQALLDNPDLWHERKGWGVIWQGLTPHLHALHQLVQTLPADQPCVMLSHPLLVPMAVLARATRPDLRIVCAYLAPSNLCSSHDLLTAGSLRIPRWLPLRWRQALWRLIHVRWINPTTLPGLNAARNARGLPPVAHFFDHMLGAPDASLGLFPHWFAAAQPDWPAGFIEGDFVSPAGISPPALSPELAQFLAAGTPPIVFTPGTGHRHAARYFQAAAQALARLGRRGLFITPHAAQVPAALPPGVLWQSHVPFGTLLPQVAAVVHHGGIGTTAAALRAGKPQLIVPFAYDQFDNGLRAQGLGVAEVLLARRLSARRMQRQLARLLASPEVDRACRAVAQQMADEAGPERVLDQLEAALCGMHARPA</sequence>
<keyword evidence="4" id="KW-1185">Reference proteome</keyword>
<evidence type="ECO:0000259" key="1">
    <source>
        <dbReference type="Pfam" id="PF03033"/>
    </source>
</evidence>
<evidence type="ECO:0000313" key="4">
    <source>
        <dbReference type="Proteomes" id="UP000192761"/>
    </source>
</evidence>
<dbReference type="GO" id="GO:0033072">
    <property type="term" value="P:vancomycin biosynthetic process"/>
    <property type="evidence" value="ECO:0007669"/>
    <property type="project" value="UniProtKB-ARBA"/>
</dbReference>
<dbReference type="PANTHER" id="PTHR48050">
    <property type="entry name" value="STEROL 3-BETA-GLUCOSYLTRANSFERASE"/>
    <property type="match status" value="1"/>
</dbReference>
<dbReference type="InterPro" id="IPR050426">
    <property type="entry name" value="Glycosyltransferase_28"/>
</dbReference>
<dbReference type="PANTHER" id="PTHR48050:SF13">
    <property type="entry name" value="STEROL 3-BETA-GLUCOSYLTRANSFERASE UGT80A2"/>
    <property type="match status" value="1"/>
</dbReference>
<organism evidence="3 4">
    <name type="scientific">Andreprevotia lacus DSM 23236</name>
    <dbReference type="NCBI Taxonomy" id="1121001"/>
    <lineage>
        <taxon>Bacteria</taxon>
        <taxon>Pseudomonadati</taxon>
        <taxon>Pseudomonadota</taxon>
        <taxon>Betaproteobacteria</taxon>
        <taxon>Neisseriales</taxon>
        <taxon>Chitinibacteraceae</taxon>
        <taxon>Andreprevotia</taxon>
    </lineage>
</organism>
<keyword evidence="3" id="KW-0808">Transferase</keyword>
<evidence type="ECO:0000313" key="3">
    <source>
        <dbReference type="EMBL" id="SMC20764.1"/>
    </source>
</evidence>